<organism evidence="1 2">
    <name type="scientific">Domibacillus epiphyticus</name>
    <dbReference type="NCBI Taxonomy" id="1714355"/>
    <lineage>
        <taxon>Bacteria</taxon>
        <taxon>Bacillati</taxon>
        <taxon>Bacillota</taxon>
        <taxon>Bacilli</taxon>
        <taxon>Bacillales</taxon>
        <taxon>Bacillaceae</taxon>
        <taxon>Domibacillus</taxon>
    </lineage>
</organism>
<evidence type="ECO:0000313" key="1">
    <source>
        <dbReference type="EMBL" id="OMP68456.1"/>
    </source>
</evidence>
<protein>
    <submittedName>
        <fullName evidence="1">Uncharacterized protein</fullName>
    </submittedName>
</protein>
<keyword evidence="2" id="KW-1185">Reference proteome</keyword>
<reference evidence="1 2" key="1">
    <citation type="submission" date="2016-12" db="EMBL/GenBank/DDBJ databases">
        <title>Domibacillus sp. SAB 38T whole genome sequencing.</title>
        <authorList>
            <person name="Verma A."/>
            <person name="Ojha A.K."/>
            <person name="Krishnamurthi S."/>
        </authorList>
    </citation>
    <scope>NUCLEOTIDE SEQUENCE [LARGE SCALE GENOMIC DNA]</scope>
    <source>
        <strain evidence="1 2">SAB 38</strain>
    </source>
</reference>
<accession>A0A1V2ABT6</accession>
<dbReference type="AlphaFoldDB" id="A0A1V2ABT6"/>
<gene>
    <name evidence="1" type="ORF">BTO28_02220</name>
</gene>
<evidence type="ECO:0000313" key="2">
    <source>
        <dbReference type="Proteomes" id="UP000188613"/>
    </source>
</evidence>
<sequence>MKLGFRDFYYLDADYVDNLLGYIEGFIEEEVSKLEREESTAQGKAKAMGFAEATKDSRSGKEFTRRGKITPEIKFKRVIDYLIANDLDQRDTFDEELWEMIVQEEEILEVRGSLRFTQIYDLVKDAKYIGSVGSGLGVISDEEVETVTSMLDKVKEVQEKNGISIRIKTRDSFYNFVAYLNEKHLMKDQIEIVGNDFKMLCKVERLLPQGEEMKLFDLEEIEKKYSNREQRRKNKSAQLPAEFNESVEGPAAVVLPIAIYR</sequence>
<dbReference type="EMBL" id="MSFI01000002">
    <property type="protein sequence ID" value="OMP68456.1"/>
    <property type="molecule type" value="Genomic_DNA"/>
</dbReference>
<name>A0A1V2ABT6_9BACI</name>
<dbReference type="InterPro" id="IPR045633">
    <property type="entry name" value="DUF6414"/>
</dbReference>
<dbReference type="RefSeq" id="WP_076763643.1">
    <property type="nucleotide sequence ID" value="NZ_MSFI01000002.1"/>
</dbReference>
<dbReference type="OrthoDB" id="2971851at2"/>
<dbReference type="Proteomes" id="UP000188613">
    <property type="component" value="Unassembled WGS sequence"/>
</dbReference>
<dbReference type="Pfam" id="PF19952">
    <property type="entry name" value="DUF6414"/>
    <property type="match status" value="1"/>
</dbReference>
<comment type="caution">
    <text evidence="1">The sequence shown here is derived from an EMBL/GenBank/DDBJ whole genome shotgun (WGS) entry which is preliminary data.</text>
</comment>
<proteinExistence type="predicted"/>